<organism evidence="11 12">
    <name type="scientific">Brooklawnia cerclae</name>
    <dbReference type="NCBI Taxonomy" id="349934"/>
    <lineage>
        <taxon>Bacteria</taxon>
        <taxon>Bacillati</taxon>
        <taxon>Actinomycetota</taxon>
        <taxon>Actinomycetes</taxon>
        <taxon>Propionibacteriales</taxon>
        <taxon>Propionibacteriaceae</taxon>
        <taxon>Brooklawnia</taxon>
    </lineage>
</organism>
<dbReference type="InterPro" id="IPR000878">
    <property type="entry name" value="4pyrrol_Mease"/>
</dbReference>
<dbReference type="Proteomes" id="UP000749311">
    <property type="component" value="Unassembled WGS sequence"/>
</dbReference>
<dbReference type="GO" id="GO:0004851">
    <property type="term" value="F:uroporphyrin-III C-methyltransferase activity"/>
    <property type="evidence" value="ECO:0007669"/>
    <property type="project" value="UniProtKB-EC"/>
</dbReference>
<dbReference type="Gene3D" id="3.40.1010.10">
    <property type="entry name" value="Cobalt-precorrin-4 Transmethylase, Domain 1"/>
    <property type="match status" value="1"/>
</dbReference>
<keyword evidence="12" id="KW-1185">Reference proteome</keyword>
<dbReference type="InterPro" id="IPR014776">
    <property type="entry name" value="4pyrrole_Mease_sub2"/>
</dbReference>
<evidence type="ECO:0000256" key="6">
    <source>
        <dbReference type="ARBA" id="ARBA00022692"/>
    </source>
</evidence>
<keyword evidence="6" id="KW-0812">Transmembrane</keyword>
<dbReference type="SUPFAM" id="SSF53790">
    <property type="entry name" value="Tetrapyrrole methylase"/>
    <property type="match status" value="1"/>
</dbReference>
<evidence type="ECO:0000256" key="7">
    <source>
        <dbReference type="ARBA" id="ARBA00022989"/>
    </source>
</evidence>
<dbReference type="PANTHER" id="PTHR45790:SF3">
    <property type="entry name" value="S-ADENOSYL-L-METHIONINE-DEPENDENT UROPORPHYRINOGEN III METHYLTRANSFERASE, CHLOROPLASTIC"/>
    <property type="match status" value="1"/>
</dbReference>
<proteinExistence type="predicted"/>
<evidence type="ECO:0000259" key="10">
    <source>
        <dbReference type="Pfam" id="PF00590"/>
    </source>
</evidence>
<evidence type="ECO:0000313" key="12">
    <source>
        <dbReference type="Proteomes" id="UP000749311"/>
    </source>
</evidence>
<dbReference type="Gene3D" id="3.30.950.10">
    <property type="entry name" value="Methyltransferase, Cobalt-precorrin-4 Transmethylase, Domain 2"/>
    <property type="match status" value="1"/>
</dbReference>
<evidence type="ECO:0000256" key="1">
    <source>
        <dbReference type="ARBA" id="ARBA00004141"/>
    </source>
</evidence>
<dbReference type="NCBIfam" id="TIGR01469">
    <property type="entry name" value="cobA_cysG_Cterm"/>
    <property type="match status" value="1"/>
</dbReference>
<keyword evidence="3 11" id="KW-0489">Methyltransferase</keyword>
<name>A0ABX0SPS8_9ACTN</name>
<dbReference type="Pfam" id="PF00590">
    <property type="entry name" value="TP_methylase"/>
    <property type="match status" value="1"/>
</dbReference>
<keyword evidence="4 11" id="KW-0808">Transferase</keyword>
<comment type="subcellular location">
    <subcellularLocation>
        <location evidence="1">Membrane</location>
        <topology evidence="1">Multi-pass membrane protein</topology>
    </subcellularLocation>
</comment>
<evidence type="ECO:0000256" key="5">
    <source>
        <dbReference type="ARBA" id="ARBA00022691"/>
    </source>
</evidence>
<dbReference type="InterPro" id="IPR006366">
    <property type="entry name" value="CobA/CysG_C"/>
</dbReference>
<evidence type="ECO:0000256" key="8">
    <source>
        <dbReference type="ARBA" id="ARBA00023136"/>
    </source>
</evidence>
<accession>A0ABX0SPS8</accession>
<evidence type="ECO:0000256" key="3">
    <source>
        <dbReference type="ARBA" id="ARBA00022603"/>
    </source>
</evidence>
<sequence length="247" mass="25421">MMRFLPGSVTLVGGGPGDPDLVTVGALRALRAADVVLYDRLAPLECLAECRDDCERVDVGKVPRGAFTPQERINQMLIEHARAGRVVVRFKGGDPFVFGRGGEEWQACAEAGVPVQVLPGVSSSISVPALAAIPVTHRGLTQGFSVVSGHVPPGDPRSSLDWAALARTHATLVVLMGVKNLPAISAALLEGGLDAGTPATVIADAGTPRMRIVHATLATVAEAATREGIRPPAITVIGSVAAPGLLG</sequence>
<dbReference type="CDD" id="cd11642">
    <property type="entry name" value="SUMT"/>
    <property type="match status" value="1"/>
</dbReference>
<dbReference type="InterPro" id="IPR014777">
    <property type="entry name" value="4pyrrole_Mease_sub1"/>
</dbReference>
<protein>
    <recommendedName>
        <fullName evidence="2">uroporphyrinogen-III C-methyltransferase</fullName>
        <ecNumber evidence="2">2.1.1.107</ecNumber>
    </recommendedName>
</protein>
<dbReference type="EC" id="2.1.1.107" evidence="2"/>
<evidence type="ECO:0000313" key="11">
    <source>
        <dbReference type="EMBL" id="NIH58811.1"/>
    </source>
</evidence>
<dbReference type="InterPro" id="IPR002229">
    <property type="entry name" value="RhesusRHD"/>
</dbReference>
<evidence type="ECO:0000256" key="4">
    <source>
        <dbReference type="ARBA" id="ARBA00022679"/>
    </source>
</evidence>
<comment type="caution">
    <text evidence="11">The sequence shown here is derived from an EMBL/GenBank/DDBJ whole genome shotgun (WGS) entry which is preliminary data.</text>
</comment>
<keyword evidence="5" id="KW-0949">S-adenosyl-L-methionine</keyword>
<keyword evidence="9" id="KW-0627">Porphyrin biosynthesis</keyword>
<dbReference type="PANTHER" id="PTHR45790">
    <property type="entry name" value="SIROHEME SYNTHASE-RELATED"/>
    <property type="match status" value="1"/>
</dbReference>
<feature type="domain" description="Tetrapyrrole methylase" evidence="10">
    <location>
        <begin position="9"/>
        <end position="220"/>
    </location>
</feature>
<keyword evidence="7" id="KW-1133">Transmembrane helix</keyword>
<dbReference type="RefSeq" id="WP_167172004.1">
    <property type="nucleotide sequence ID" value="NZ_BAAAOO010000006.1"/>
</dbReference>
<evidence type="ECO:0000256" key="9">
    <source>
        <dbReference type="ARBA" id="ARBA00023244"/>
    </source>
</evidence>
<keyword evidence="8" id="KW-0472">Membrane</keyword>
<reference evidence="11 12" key="1">
    <citation type="submission" date="2020-02" db="EMBL/GenBank/DDBJ databases">
        <title>Sequencing the genomes of 1000 actinobacteria strains.</title>
        <authorList>
            <person name="Klenk H.-P."/>
        </authorList>
    </citation>
    <scope>NUCLEOTIDE SEQUENCE [LARGE SCALE GENOMIC DNA]</scope>
    <source>
        <strain evidence="11 12">DSM 19609</strain>
    </source>
</reference>
<dbReference type="GO" id="GO:0032259">
    <property type="term" value="P:methylation"/>
    <property type="evidence" value="ECO:0007669"/>
    <property type="project" value="UniProtKB-KW"/>
</dbReference>
<dbReference type="NCBIfam" id="NF004790">
    <property type="entry name" value="PRK06136.1"/>
    <property type="match status" value="1"/>
</dbReference>
<gene>
    <name evidence="11" type="ORF">FB473_003512</name>
</gene>
<dbReference type="InterPro" id="IPR035996">
    <property type="entry name" value="4pyrrol_Methylase_sf"/>
</dbReference>
<evidence type="ECO:0000256" key="2">
    <source>
        <dbReference type="ARBA" id="ARBA00012162"/>
    </source>
</evidence>
<dbReference type="EMBL" id="JAAMOZ010000005">
    <property type="protein sequence ID" value="NIH58811.1"/>
    <property type="molecule type" value="Genomic_DNA"/>
</dbReference>
<dbReference type="InterPro" id="IPR050161">
    <property type="entry name" value="Siro_Cobalamin_biosynth"/>
</dbReference>
<dbReference type="PRINTS" id="PR00342">
    <property type="entry name" value="RHESUSRHD"/>
</dbReference>